<organism evidence="2 3">
    <name type="scientific">Trichonephila clavata</name>
    <name type="common">Joro spider</name>
    <name type="synonym">Nephila clavata</name>
    <dbReference type="NCBI Taxonomy" id="2740835"/>
    <lineage>
        <taxon>Eukaryota</taxon>
        <taxon>Metazoa</taxon>
        <taxon>Ecdysozoa</taxon>
        <taxon>Arthropoda</taxon>
        <taxon>Chelicerata</taxon>
        <taxon>Arachnida</taxon>
        <taxon>Araneae</taxon>
        <taxon>Araneomorphae</taxon>
        <taxon>Entelegynae</taxon>
        <taxon>Araneoidea</taxon>
        <taxon>Nephilidae</taxon>
        <taxon>Trichonephila</taxon>
    </lineage>
</organism>
<keyword evidence="3" id="KW-1185">Reference proteome</keyword>
<comment type="caution">
    <text evidence="2">The sequence shown here is derived from an EMBL/GenBank/DDBJ whole genome shotgun (WGS) entry which is preliminary data.</text>
</comment>
<feature type="compositionally biased region" description="Basic residues" evidence="1">
    <location>
        <begin position="153"/>
        <end position="162"/>
    </location>
</feature>
<dbReference type="EMBL" id="BMAO01028356">
    <property type="protein sequence ID" value="GFR23947.1"/>
    <property type="molecule type" value="Genomic_DNA"/>
</dbReference>
<dbReference type="AlphaFoldDB" id="A0A8X6LX60"/>
<accession>A0A8X6LX60</accession>
<sequence>MDRKIFQNKSYNIFELYSKKKFVAAPIDNNVNITKKRKITSEELPMEISQILDESSEYPPLFARHMPTKFVAYKARDYHHYPSDLIGANLRGGSQIPNPRTIHKLRLLPPKPSTAIKKKTCVKYSMRKKSNLKEREQIASLNYNKPMSPLEQKKHKKSKLRKSPSQTDIERYWHYVHYGIDDKDIPPLKLSLETLCQQGKIRKDLLSSFPETAKELFNEAKKNYHTAVKQGIGKM</sequence>
<feature type="region of interest" description="Disordered" evidence="1">
    <location>
        <begin position="140"/>
        <end position="165"/>
    </location>
</feature>
<reference evidence="2" key="1">
    <citation type="submission" date="2020-07" db="EMBL/GenBank/DDBJ databases">
        <title>Multicomponent nature underlies the extraordinary mechanical properties of spider dragline silk.</title>
        <authorList>
            <person name="Kono N."/>
            <person name="Nakamura H."/>
            <person name="Mori M."/>
            <person name="Yoshida Y."/>
            <person name="Ohtoshi R."/>
            <person name="Malay A.D."/>
            <person name="Moran D.A.P."/>
            <person name="Tomita M."/>
            <person name="Numata K."/>
            <person name="Arakawa K."/>
        </authorList>
    </citation>
    <scope>NUCLEOTIDE SEQUENCE</scope>
</reference>
<name>A0A8X6LX60_TRICU</name>
<proteinExistence type="predicted"/>
<evidence type="ECO:0000313" key="2">
    <source>
        <dbReference type="EMBL" id="GFR23947.1"/>
    </source>
</evidence>
<evidence type="ECO:0000256" key="1">
    <source>
        <dbReference type="SAM" id="MobiDB-lite"/>
    </source>
</evidence>
<protein>
    <submittedName>
        <fullName evidence="2">Dynein heavy chain 3, axonemal</fullName>
    </submittedName>
</protein>
<gene>
    <name evidence="2" type="primary">DNAH3_0</name>
    <name evidence="2" type="ORF">TNCT_151251</name>
</gene>
<dbReference type="OrthoDB" id="447173at2759"/>
<evidence type="ECO:0000313" key="3">
    <source>
        <dbReference type="Proteomes" id="UP000887116"/>
    </source>
</evidence>
<dbReference type="Proteomes" id="UP000887116">
    <property type="component" value="Unassembled WGS sequence"/>
</dbReference>